<sequence length="451" mass="49684">MTDIRRTRWGGLAERRVEATGFFRVAQIDGVWWFIDPDGGRFLSKGVVSVQLDHDTIKGTDRRPYREACLRKYLTRSVWRRAAADRLHGWGFNTIGAWSEPQVARAGAAPLASAAGVLYLATAYGESRGWPRSDVFDPAYERFATQRANQICGPSRDDANVLGWFIDNELQWGPDWRGENELLPSILRDSAAPHTRRAAVALLRSRYKDVAAFNAAWQCSVASWEELEHAPVAPLPFKRNFFTHDHAQERETSSSRYFADCDAFAGLLAERYFAVSAAAIRAAAPHHLILGSRFAYGPPPQVIAAAGRHCDVISINCYDALPGAAIEAYAATGRPCLIGEFSFRGDDAGLPNTQGAGPRVETQADRAAGFARYVGAGLWHPNLVGYHWFVHADQPAEGRWDGENSNYGVVTINDDVYPELTEAMRVVNDDAEWLHDAAASVAKRVATPPAA</sequence>
<accession>A0A418VJL0</accession>
<evidence type="ECO:0000313" key="1">
    <source>
        <dbReference type="EMBL" id="RJF76266.1"/>
    </source>
</evidence>
<protein>
    <submittedName>
        <fullName evidence="1">Agarase</fullName>
    </submittedName>
</protein>
<reference evidence="1 2" key="1">
    <citation type="submission" date="2018-09" db="EMBL/GenBank/DDBJ databases">
        <title>Draft genome sequence of Rhodopseudomonas palustris 2.1.18.</title>
        <authorList>
            <person name="Robertson S.L."/>
            <person name="Meyer T.E."/>
            <person name="Kyndt J.A."/>
        </authorList>
    </citation>
    <scope>NUCLEOTIDE SEQUENCE [LARGE SCALE GENOMIC DNA]</scope>
    <source>
        <strain evidence="1 2">2.1.18</strain>
    </source>
</reference>
<name>A0A418VJL0_RHOPL</name>
<organism evidence="1 2">
    <name type="scientific">Rhodopseudomonas palustris</name>
    <dbReference type="NCBI Taxonomy" id="1076"/>
    <lineage>
        <taxon>Bacteria</taxon>
        <taxon>Pseudomonadati</taxon>
        <taxon>Pseudomonadota</taxon>
        <taxon>Alphaproteobacteria</taxon>
        <taxon>Hyphomicrobiales</taxon>
        <taxon>Nitrobacteraceae</taxon>
        <taxon>Rhodopseudomonas</taxon>
    </lineage>
</organism>
<proteinExistence type="predicted"/>
<dbReference type="SUPFAM" id="SSF51445">
    <property type="entry name" value="(Trans)glycosidases"/>
    <property type="match status" value="1"/>
</dbReference>
<dbReference type="AlphaFoldDB" id="A0A418VJL0"/>
<gene>
    <name evidence="1" type="ORF">D4Q52_06490</name>
</gene>
<comment type="caution">
    <text evidence="1">The sequence shown here is derived from an EMBL/GenBank/DDBJ whole genome shotgun (WGS) entry which is preliminary data.</text>
</comment>
<dbReference type="OrthoDB" id="9760450at2"/>
<dbReference type="Proteomes" id="UP000285523">
    <property type="component" value="Unassembled WGS sequence"/>
</dbReference>
<evidence type="ECO:0000313" key="2">
    <source>
        <dbReference type="Proteomes" id="UP000285523"/>
    </source>
</evidence>
<dbReference type="EMBL" id="QYYD01000005">
    <property type="protein sequence ID" value="RJF76266.1"/>
    <property type="molecule type" value="Genomic_DNA"/>
</dbReference>
<dbReference type="Gene3D" id="3.20.20.80">
    <property type="entry name" value="Glycosidases"/>
    <property type="match status" value="1"/>
</dbReference>
<dbReference type="InterPro" id="IPR017853">
    <property type="entry name" value="GH"/>
</dbReference>
<dbReference type="RefSeq" id="WP_119855735.1">
    <property type="nucleotide sequence ID" value="NZ_QYYD01000005.1"/>
</dbReference>